<organism evidence="2 3">
    <name type="scientific">Claviceps pusilla</name>
    <dbReference type="NCBI Taxonomy" id="123648"/>
    <lineage>
        <taxon>Eukaryota</taxon>
        <taxon>Fungi</taxon>
        <taxon>Dikarya</taxon>
        <taxon>Ascomycota</taxon>
        <taxon>Pezizomycotina</taxon>
        <taxon>Sordariomycetes</taxon>
        <taxon>Hypocreomycetidae</taxon>
        <taxon>Hypocreales</taxon>
        <taxon>Clavicipitaceae</taxon>
        <taxon>Claviceps</taxon>
    </lineage>
</organism>
<name>A0A9P7T3X5_9HYPO</name>
<sequence>MDIALLVRPASGKSSSICENHNRSFADKVDRTRKLLQTSLFRRHYKTVDVRLFHSRASTSQPDHNSTSLRRLHRIPRKVQHGKASNSSALRKAKDLHRFPDSSSRSRSRFLCRACGIHFFRRSKTEVAPSNHKEDMVRHDIELSMDAGRSNAPSSKSGHRNVEEAEVLPKEGWYPCHTNSDTTQDRQITWSCILGISSKLPYEALQSIPLPDDAEVEAIIDAAGVLGCIGEALLWEVLVSSPEREVFTRDL</sequence>
<evidence type="ECO:0000256" key="1">
    <source>
        <dbReference type="SAM" id="MobiDB-lite"/>
    </source>
</evidence>
<accession>A0A9P7T3X5</accession>
<gene>
    <name evidence="2" type="ORF">E4U43_000646</name>
</gene>
<protein>
    <submittedName>
        <fullName evidence="2">Uncharacterized protein</fullName>
    </submittedName>
</protein>
<dbReference type="AlphaFoldDB" id="A0A9P7T3X5"/>
<proteinExistence type="predicted"/>
<evidence type="ECO:0000313" key="3">
    <source>
        <dbReference type="Proteomes" id="UP000748025"/>
    </source>
</evidence>
<keyword evidence="3" id="KW-1185">Reference proteome</keyword>
<dbReference type="Proteomes" id="UP000748025">
    <property type="component" value="Unassembled WGS sequence"/>
</dbReference>
<evidence type="ECO:0000313" key="2">
    <source>
        <dbReference type="EMBL" id="KAG6018438.1"/>
    </source>
</evidence>
<comment type="caution">
    <text evidence="2">The sequence shown here is derived from an EMBL/GenBank/DDBJ whole genome shotgun (WGS) entry which is preliminary data.</text>
</comment>
<reference evidence="2" key="1">
    <citation type="journal article" date="2020" name="bioRxiv">
        <title>Whole genome comparisons of ergot fungi reveals the divergence and evolution of species within the genus Claviceps are the result of varying mechanisms driving genome evolution and host range expansion.</title>
        <authorList>
            <person name="Wyka S.A."/>
            <person name="Mondo S.J."/>
            <person name="Liu M."/>
            <person name="Dettman J."/>
            <person name="Nalam V."/>
            <person name="Broders K.D."/>
        </authorList>
    </citation>
    <scope>NUCLEOTIDE SEQUENCE</scope>
    <source>
        <strain evidence="2">CCC 602</strain>
    </source>
</reference>
<dbReference type="EMBL" id="SRPW01000012">
    <property type="protein sequence ID" value="KAG6018438.1"/>
    <property type="molecule type" value="Genomic_DNA"/>
</dbReference>
<feature type="non-terminal residue" evidence="2">
    <location>
        <position position="251"/>
    </location>
</feature>
<feature type="region of interest" description="Disordered" evidence="1">
    <location>
        <begin position="78"/>
        <end position="104"/>
    </location>
</feature>